<reference evidence="1 2" key="1">
    <citation type="journal article" date="2016" name="Nat. Commun.">
        <title>Thousands of microbial genomes shed light on interconnected biogeochemical processes in an aquifer system.</title>
        <authorList>
            <person name="Anantharaman K."/>
            <person name="Brown C.T."/>
            <person name="Hug L.A."/>
            <person name="Sharon I."/>
            <person name="Castelle C.J."/>
            <person name="Probst A.J."/>
            <person name="Thomas B.C."/>
            <person name="Singh A."/>
            <person name="Wilkins M.J."/>
            <person name="Karaoz U."/>
            <person name="Brodie E.L."/>
            <person name="Williams K.H."/>
            <person name="Hubbard S.S."/>
            <person name="Banfield J.F."/>
        </authorList>
    </citation>
    <scope>NUCLEOTIDE SEQUENCE [LARGE SCALE GENOMIC DNA]</scope>
</reference>
<evidence type="ECO:0000313" key="2">
    <source>
        <dbReference type="Proteomes" id="UP000179264"/>
    </source>
</evidence>
<protein>
    <submittedName>
        <fullName evidence="1">Uncharacterized protein</fullName>
    </submittedName>
</protein>
<dbReference type="AlphaFoldDB" id="A0A1G2T7M9"/>
<evidence type="ECO:0000313" key="1">
    <source>
        <dbReference type="EMBL" id="OHA92631.1"/>
    </source>
</evidence>
<name>A0A1G2T7M9_9BACT</name>
<dbReference type="Proteomes" id="UP000179264">
    <property type="component" value="Unassembled WGS sequence"/>
</dbReference>
<proteinExistence type="predicted"/>
<organism evidence="1 2">
    <name type="scientific">Candidatus Zambryskibacteria bacterium RIFCSPHIGHO2_02_38_10.5</name>
    <dbReference type="NCBI Taxonomy" id="1802742"/>
    <lineage>
        <taxon>Bacteria</taxon>
        <taxon>Candidatus Zambryskiibacteriota</taxon>
    </lineage>
</organism>
<gene>
    <name evidence="1" type="ORF">A2W58_00550</name>
</gene>
<dbReference type="EMBL" id="MHVL01000043">
    <property type="protein sequence ID" value="OHA92631.1"/>
    <property type="molecule type" value="Genomic_DNA"/>
</dbReference>
<sequence>MAKYEQKLKARVMRKEGISIITIAKKLGVTKGSVSLWCRDILLTPEQVEKLKGQKGSAMGRWLGAESNRKKKRDAIEQADDWGKAQIRNISKRELLLISTALYWCEGSKMDSSSSFMLVNSDPDMILIMKKFLLSVLKVKKEDLVCGIQINRMHENRIHRVLIFWKKLLELKGSQIRKPYFVNTKVHKVYENYDKYYGVCRLFVRKSKHLKYKILGLIRALKSEILSA</sequence>
<comment type="caution">
    <text evidence="1">The sequence shown here is derived from an EMBL/GenBank/DDBJ whole genome shotgun (WGS) entry which is preliminary data.</text>
</comment>
<accession>A0A1G2T7M9</accession>